<protein>
    <submittedName>
        <fullName evidence="3">Uncharacterized protein</fullName>
    </submittedName>
</protein>
<evidence type="ECO:0000313" key="3">
    <source>
        <dbReference type="WBParaSite" id="nRc.2.0.1.t46979-RA"/>
    </source>
</evidence>
<reference evidence="3" key="1">
    <citation type="submission" date="2022-11" db="UniProtKB">
        <authorList>
            <consortium name="WormBaseParasite"/>
        </authorList>
    </citation>
    <scope>IDENTIFICATION</scope>
</reference>
<organism evidence="2 3">
    <name type="scientific">Romanomermis culicivorax</name>
    <name type="common">Nematode worm</name>
    <dbReference type="NCBI Taxonomy" id="13658"/>
    <lineage>
        <taxon>Eukaryota</taxon>
        <taxon>Metazoa</taxon>
        <taxon>Ecdysozoa</taxon>
        <taxon>Nematoda</taxon>
        <taxon>Enoplea</taxon>
        <taxon>Dorylaimia</taxon>
        <taxon>Mermithida</taxon>
        <taxon>Mermithoidea</taxon>
        <taxon>Mermithidae</taxon>
        <taxon>Romanomermis</taxon>
    </lineage>
</organism>
<dbReference type="WBParaSite" id="nRc.2.0.1.t46979-RA">
    <property type="protein sequence ID" value="nRc.2.0.1.t46979-RA"/>
    <property type="gene ID" value="nRc.2.0.1.g46979"/>
</dbReference>
<dbReference type="AlphaFoldDB" id="A0A915L7G9"/>
<evidence type="ECO:0000256" key="1">
    <source>
        <dbReference type="SAM" id="MobiDB-lite"/>
    </source>
</evidence>
<accession>A0A915L7G9</accession>
<proteinExistence type="predicted"/>
<dbReference type="Proteomes" id="UP000887565">
    <property type="component" value="Unplaced"/>
</dbReference>
<sequence>MFGQSTSTSRSSTTRIYSEFVTFTNTSLIITAMGSSLETSPQTISTIEYMSSNSESETSSNQLGITSVLTSSVGTAITRASNSTRTKQMTNSQTTATITNLLSTTFPNGSLNTLTNYRIFQRIAEVNTFSADIPIITTLASGLKHVSHLEISVKQAAEKSALSKEVTKGGLNAAPLSLDTLLLNNSTISSISTPAFESNNSKPSDGKLDTLRDQLSNIQEVAGIQSPNDISNNGINGLGLSINSTKFMPMSTKIITRSSGGPLDDSMSDSNPSNEQMPNKNILPTMSDQKSGVALQKLDLTSVETIIPSW</sequence>
<name>A0A915L7G9_ROMCU</name>
<evidence type="ECO:0000313" key="2">
    <source>
        <dbReference type="Proteomes" id="UP000887565"/>
    </source>
</evidence>
<feature type="region of interest" description="Disordered" evidence="1">
    <location>
        <begin position="257"/>
        <end position="276"/>
    </location>
</feature>
<keyword evidence="2" id="KW-1185">Reference proteome</keyword>